<evidence type="ECO:0008006" key="3">
    <source>
        <dbReference type="Google" id="ProtNLM"/>
    </source>
</evidence>
<keyword evidence="1" id="KW-0812">Transmembrane</keyword>
<keyword evidence="1" id="KW-0472">Membrane</keyword>
<reference evidence="2" key="1">
    <citation type="submission" date="2024-05" db="EMBL/GenBank/DDBJ databases">
        <authorList>
            <person name="Kim S."/>
            <person name="Heo J."/>
            <person name="Choi H."/>
            <person name="Choi Y."/>
            <person name="Kwon S.-W."/>
            <person name="Kim Y."/>
        </authorList>
    </citation>
    <scope>NUCLEOTIDE SEQUENCE</scope>
    <source>
        <strain evidence="2">KACC 23698</strain>
    </source>
</reference>
<dbReference type="AlphaFoldDB" id="A0AAU7JJ18"/>
<dbReference type="RefSeq" id="WP_406857015.1">
    <property type="nucleotide sequence ID" value="NZ_CP157484.1"/>
</dbReference>
<protein>
    <recommendedName>
        <fullName evidence="3">SPOR domain-containing protein</fullName>
    </recommendedName>
</protein>
<accession>A0AAU7JJ18</accession>
<feature type="transmembrane region" description="Helical" evidence="1">
    <location>
        <begin position="80"/>
        <end position="98"/>
    </location>
</feature>
<keyword evidence="1" id="KW-1133">Transmembrane helix</keyword>
<sequence length="103" mass="11034">MDDRRTASVQFTDRQGAERAMQAALRAGFPKQDVSLTTSSDRSHFIVRVDAGDGYERAMSAIRGAGRGSRRLAEALSGEGAFPLAGPLLAAFAVGYLIRFARS</sequence>
<name>A0AAU7JJ18_9HYPH</name>
<evidence type="ECO:0000313" key="2">
    <source>
        <dbReference type="EMBL" id="XBO40160.1"/>
    </source>
</evidence>
<gene>
    <name evidence="2" type="ORF">ABEG18_05105</name>
</gene>
<proteinExistence type="predicted"/>
<organism evidence="2">
    <name type="scientific">Alsobacter sp. KACC 23698</name>
    <dbReference type="NCBI Taxonomy" id="3149229"/>
    <lineage>
        <taxon>Bacteria</taxon>
        <taxon>Pseudomonadati</taxon>
        <taxon>Pseudomonadota</taxon>
        <taxon>Alphaproteobacteria</taxon>
        <taxon>Hyphomicrobiales</taxon>
        <taxon>Alsobacteraceae</taxon>
        <taxon>Alsobacter</taxon>
    </lineage>
</organism>
<evidence type="ECO:0000256" key="1">
    <source>
        <dbReference type="SAM" id="Phobius"/>
    </source>
</evidence>
<dbReference type="EMBL" id="CP157484">
    <property type="protein sequence ID" value="XBO40160.1"/>
    <property type="molecule type" value="Genomic_DNA"/>
</dbReference>